<organism evidence="2 3">
    <name type="scientific">Mangrovihabitans endophyticus</name>
    <dbReference type="NCBI Taxonomy" id="1751298"/>
    <lineage>
        <taxon>Bacteria</taxon>
        <taxon>Bacillati</taxon>
        <taxon>Actinomycetota</taxon>
        <taxon>Actinomycetes</taxon>
        <taxon>Micromonosporales</taxon>
        <taxon>Micromonosporaceae</taxon>
        <taxon>Mangrovihabitans</taxon>
    </lineage>
</organism>
<feature type="compositionally biased region" description="Basic and acidic residues" evidence="1">
    <location>
        <begin position="12"/>
        <end position="23"/>
    </location>
</feature>
<accession>A0A8J3BWB6</accession>
<reference evidence="2" key="1">
    <citation type="journal article" date="2014" name="Int. J. Syst. Evol. Microbiol.">
        <title>Complete genome sequence of Corynebacterium casei LMG S-19264T (=DSM 44701T), isolated from a smear-ripened cheese.</title>
        <authorList>
            <consortium name="US DOE Joint Genome Institute (JGI-PGF)"/>
            <person name="Walter F."/>
            <person name="Albersmeier A."/>
            <person name="Kalinowski J."/>
            <person name="Ruckert C."/>
        </authorList>
    </citation>
    <scope>NUCLEOTIDE SEQUENCE</scope>
    <source>
        <strain evidence="2">CGMCC 4.7299</strain>
    </source>
</reference>
<reference evidence="2" key="2">
    <citation type="submission" date="2020-09" db="EMBL/GenBank/DDBJ databases">
        <authorList>
            <person name="Sun Q."/>
            <person name="Zhou Y."/>
        </authorList>
    </citation>
    <scope>NUCLEOTIDE SEQUENCE</scope>
    <source>
        <strain evidence="2">CGMCC 4.7299</strain>
    </source>
</reference>
<gene>
    <name evidence="2" type="ORF">GCM10012284_17690</name>
</gene>
<evidence type="ECO:0000313" key="3">
    <source>
        <dbReference type="Proteomes" id="UP000656042"/>
    </source>
</evidence>
<name>A0A8J3BWB6_9ACTN</name>
<sequence length="78" mass="8327">MNEAADPGYRTDMTDEVEHHEPNKYGFAGGATTPDPEPPVTSADDVHGEDVAVPAGDLTGAITHAIEDPLHHKNHDDE</sequence>
<evidence type="ECO:0000313" key="2">
    <source>
        <dbReference type="EMBL" id="GGK83997.1"/>
    </source>
</evidence>
<comment type="caution">
    <text evidence="2">The sequence shown here is derived from an EMBL/GenBank/DDBJ whole genome shotgun (WGS) entry which is preliminary data.</text>
</comment>
<dbReference type="EMBL" id="BMMX01000004">
    <property type="protein sequence ID" value="GGK83997.1"/>
    <property type="molecule type" value="Genomic_DNA"/>
</dbReference>
<evidence type="ECO:0000256" key="1">
    <source>
        <dbReference type="SAM" id="MobiDB-lite"/>
    </source>
</evidence>
<protein>
    <submittedName>
        <fullName evidence="2">Uncharacterized protein</fullName>
    </submittedName>
</protein>
<proteinExistence type="predicted"/>
<dbReference type="Proteomes" id="UP000656042">
    <property type="component" value="Unassembled WGS sequence"/>
</dbReference>
<feature type="region of interest" description="Disordered" evidence="1">
    <location>
        <begin position="1"/>
        <end position="46"/>
    </location>
</feature>
<dbReference type="AlphaFoldDB" id="A0A8J3BWB6"/>
<keyword evidence="3" id="KW-1185">Reference proteome</keyword>